<comment type="caution">
    <text evidence="1">The sequence shown here is derived from an EMBL/GenBank/DDBJ whole genome shotgun (WGS) entry which is preliminary data.</text>
</comment>
<dbReference type="Proteomes" id="UP000580861">
    <property type="component" value="Unassembled WGS sequence"/>
</dbReference>
<dbReference type="RefSeq" id="WP_184894976.1">
    <property type="nucleotide sequence ID" value="NZ_JACHMX010000001.1"/>
</dbReference>
<keyword evidence="2" id="KW-1185">Reference proteome</keyword>
<protein>
    <submittedName>
        <fullName evidence="1">Uncharacterized protein</fullName>
    </submittedName>
</protein>
<accession>A0A841AUF4</accession>
<organism evidence="1 2">
    <name type="scientific">Amycolatopsis umgeniensis</name>
    <dbReference type="NCBI Taxonomy" id="336628"/>
    <lineage>
        <taxon>Bacteria</taxon>
        <taxon>Bacillati</taxon>
        <taxon>Actinomycetota</taxon>
        <taxon>Actinomycetes</taxon>
        <taxon>Pseudonocardiales</taxon>
        <taxon>Pseudonocardiaceae</taxon>
        <taxon>Amycolatopsis</taxon>
    </lineage>
</organism>
<name>A0A841AUF4_9PSEU</name>
<dbReference type="AlphaFoldDB" id="A0A841AUF4"/>
<gene>
    <name evidence="1" type="ORF">HDA45_002586</name>
</gene>
<dbReference type="EMBL" id="JACHMX010000001">
    <property type="protein sequence ID" value="MBB5852499.1"/>
    <property type="molecule type" value="Genomic_DNA"/>
</dbReference>
<proteinExistence type="predicted"/>
<reference evidence="1 2" key="1">
    <citation type="submission" date="2020-08" db="EMBL/GenBank/DDBJ databases">
        <title>Sequencing the genomes of 1000 actinobacteria strains.</title>
        <authorList>
            <person name="Klenk H.-P."/>
        </authorList>
    </citation>
    <scope>NUCLEOTIDE SEQUENCE [LARGE SCALE GENOMIC DNA]</scope>
    <source>
        <strain evidence="1 2">DSM 45272</strain>
    </source>
</reference>
<evidence type="ECO:0000313" key="1">
    <source>
        <dbReference type="EMBL" id="MBB5852499.1"/>
    </source>
</evidence>
<sequence length="101" mass="11322">MSGNQETPAQECLRHQQSIHPAEYVEFCGRCGHATGGGYGHLTTWCTADGRKPTEDHFCCPGSCQLRDGSNVNRNAPCHPKPRDLARWIAETNAAWEKRRR</sequence>
<evidence type="ECO:0000313" key="2">
    <source>
        <dbReference type="Proteomes" id="UP000580861"/>
    </source>
</evidence>